<gene>
    <name evidence="8" type="ORF">LZ016_01495</name>
</gene>
<evidence type="ECO:0000256" key="5">
    <source>
        <dbReference type="ARBA" id="ARBA00023136"/>
    </source>
</evidence>
<dbReference type="PANTHER" id="PTHR38459:SF1">
    <property type="entry name" value="PROPHAGE BACTOPRENOL-LINKED GLUCOSE TRANSLOCASE HOMOLOG"/>
    <property type="match status" value="1"/>
</dbReference>
<dbReference type="InterPro" id="IPR007267">
    <property type="entry name" value="GtrA_DPMS_TM"/>
</dbReference>
<organism evidence="8 9">
    <name type="scientific">Sphingomonas telluris</name>
    <dbReference type="NCBI Taxonomy" id="2907998"/>
    <lineage>
        <taxon>Bacteria</taxon>
        <taxon>Pseudomonadati</taxon>
        <taxon>Pseudomonadota</taxon>
        <taxon>Alphaproteobacteria</taxon>
        <taxon>Sphingomonadales</taxon>
        <taxon>Sphingomonadaceae</taxon>
        <taxon>Sphingomonas</taxon>
    </lineage>
</organism>
<protein>
    <submittedName>
        <fullName evidence="8">GtrA family protein</fullName>
    </submittedName>
</protein>
<evidence type="ECO:0000256" key="2">
    <source>
        <dbReference type="ARBA" id="ARBA00009399"/>
    </source>
</evidence>
<keyword evidence="9" id="KW-1185">Reference proteome</keyword>
<feature type="transmembrane region" description="Helical" evidence="6">
    <location>
        <begin position="41"/>
        <end position="61"/>
    </location>
</feature>
<accession>A0ABS9VII0</accession>
<feature type="transmembrane region" description="Helical" evidence="6">
    <location>
        <begin position="81"/>
        <end position="100"/>
    </location>
</feature>
<keyword evidence="3 6" id="KW-0812">Transmembrane</keyword>
<feature type="domain" description="GtrA/DPMS transmembrane" evidence="7">
    <location>
        <begin position="16"/>
        <end position="130"/>
    </location>
</feature>
<comment type="subcellular location">
    <subcellularLocation>
        <location evidence="1">Membrane</location>
        <topology evidence="1">Multi-pass membrane protein</topology>
    </subcellularLocation>
</comment>
<evidence type="ECO:0000313" key="9">
    <source>
        <dbReference type="Proteomes" id="UP001203058"/>
    </source>
</evidence>
<sequence length="136" mass="14947">MNTDTLLGKRAGEFVRFAVVGCVSALLNTVIIVALTEFLRINYLISYALCFIGVTLVGFAANRSWSFKVDGQSERREVQRYYLVTTISTVIAMGISRAMVGFGVPYQIAVFLSAALVAPANFLTHRSFSFGLKFSD</sequence>
<evidence type="ECO:0000259" key="7">
    <source>
        <dbReference type="Pfam" id="PF04138"/>
    </source>
</evidence>
<evidence type="ECO:0000256" key="4">
    <source>
        <dbReference type="ARBA" id="ARBA00022989"/>
    </source>
</evidence>
<comment type="caution">
    <text evidence="8">The sequence shown here is derived from an EMBL/GenBank/DDBJ whole genome shotgun (WGS) entry which is preliminary data.</text>
</comment>
<dbReference type="PANTHER" id="PTHR38459">
    <property type="entry name" value="PROPHAGE BACTOPRENOL-LINKED GLUCOSE TRANSLOCASE HOMOLOG"/>
    <property type="match status" value="1"/>
</dbReference>
<feature type="transmembrane region" description="Helical" evidence="6">
    <location>
        <begin position="106"/>
        <end position="124"/>
    </location>
</feature>
<reference evidence="8 9" key="1">
    <citation type="submission" date="2022-03" db="EMBL/GenBank/DDBJ databases">
        <authorList>
            <person name="Jo J.-H."/>
            <person name="Im W.-T."/>
        </authorList>
    </citation>
    <scope>NUCLEOTIDE SEQUENCE [LARGE SCALE GENOMIC DNA]</scope>
    <source>
        <strain evidence="8 9">SM33</strain>
    </source>
</reference>
<comment type="similarity">
    <text evidence="2">Belongs to the GtrA family.</text>
</comment>
<dbReference type="RefSeq" id="WP_241445365.1">
    <property type="nucleotide sequence ID" value="NZ_JAKZHW010000001.1"/>
</dbReference>
<name>A0ABS9VII0_9SPHN</name>
<evidence type="ECO:0000256" key="1">
    <source>
        <dbReference type="ARBA" id="ARBA00004141"/>
    </source>
</evidence>
<dbReference type="Pfam" id="PF04138">
    <property type="entry name" value="GtrA_DPMS_TM"/>
    <property type="match status" value="1"/>
</dbReference>
<keyword evidence="5 6" id="KW-0472">Membrane</keyword>
<keyword evidence="4 6" id="KW-1133">Transmembrane helix</keyword>
<proteinExistence type="inferred from homology"/>
<feature type="transmembrane region" description="Helical" evidence="6">
    <location>
        <begin position="14"/>
        <end position="35"/>
    </location>
</feature>
<evidence type="ECO:0000313" key="8">
    <source>
        <dbReference type="EMBL" id="MCH8614782.1"/>
    </source>
</evidence>
<evidence type="ECO:0000256" key="6">
    <source>
        <dbReference type="SAM" id="Phobius"/>
    </source>
</evidence>
<dbReference type="InterPro" id="IPR051401">
    <property type="entry name" value="GtrA_CellWall_Glycosyl"/>
</dbReference>
<evidence type="ECO:0000256" key="3">
    <source>
        <dbReference type="ARBA" id="ARBA00022692"/>
    </source>
</evidence>
<dbReference type="EMBL" id="JAKZHW010000001">
    <property type="protein sequence ID" value="MCH8614782.1"/>
    <property type="molecule type" value="Genomic_DNA"/>
</dbReference>
<dbReference type="Proteomes" id="UP001203058">
    <property type="component" value="Unassembled WGS sequence"/>
</dbReference>